<evidence type="ECO:0000256" key="2">
    <source>
        <dbReference type="SAM" id="Phobius"/>
    </source>
</evidence>
<feature type="domain" description="Transglutaminase-like" evidence="3">
    <location>
        <begin position="514"/>
        <end position="587"/>
    </location>
</feature>
<dbReference type="Gene3D" id="3.10.620.30">
    <property type="match status" value="1"/>
</dbReference>
<dbReference type="Proteomes" id="UP000316476">
    <property type="component" value="Unassembled WGS sequence"/>
</dbReference>
<dbReference type="RefSeq" id="WP_146411559.1">
    <property type="nucleotide sequence ID" value="NZ_SJPZ01000001.1"/>
</dbReference>
<feature type="transmembrane region" description="Helical" evidence="2">
    <location>
        <begin position="132"/>
        <end position="149"/>
    </location>
</feature>
<feature type="transmembrane region" description="Helical" evidence="2">
    <location>
        <begin position="59"/>
        <end position="78"/>
    </location>
</feature>
<gene>
    <name evidence="4" type="ORF">V7x_10290</name>
</gene>
<proteinExistence type="predicted"/>
<sequence length="737" mass="82419">MPTWSRKRFEAIVLSLIAFASLVPLRMPVEHRITYVSELVCVLVLTIAAAWRPSRVQRVATLLLPVTPIAFAALARYITTPIAYEVTMLSVFGAAAIAMAVGGRGERWHALSLVSSGFLVLFAASISDHAYAVVYPLAWILVCVWHLVANHWERLDLAMPDQVTRTWTLRPGSVLVAAAVLAVGGFAVKDRFTESKHLTFGFMPTSGGSDWSDPAAKRGVGSGDAAIAAKDFAESFGAVDSELFLESQESTLFDMFNDLIGEPKKKKNKMERRQAMANQKIIPSHERAAKSEQGGGSFSTDRVPPEKHQHFDDANDPGIVQWDGPVGIRLAMHRYDAFDGIDWTQEKDLSEDELLRVDFGEDAWFFDPGRNDLIHQDPDKVQVGLLKAIKLGSNRLPVPMLTGGIHIKEVNRQDFFGIQSDGSFYMPGRDKVPPLTVVHIASEKLTEDEIREHLVPSETVISCGIGEIADLAEQIVDGRDHPYDQLRALIGYLRSNGTLDRQAVSDSDLPISEFAGSTQGGSHLFATTAALLAREIGLQSRLVTGFYVRPSGFDVIAGHTSVRPDDVHVWAEIRLSDGRWFEVEPTPGYREPHYHPSLWLRCRQFVARQWPAITAGTVACFLAYVTRRIWIDWMLYSVWWLAPVLRPRRRLGLAMWTIERRAKLVGQRRPRGQNQRDWMEQLTRDDHGLQTACQQFCDAADRLFYGGNDDRVEKSSTRIVRLLNKQTISKITKEAAV</sequence>
<name>A0A5C6FQQ3_9PLAN</name>
<dbReference type="InterPro" id="IPR052901">
    <property type="entry name" value="Bact_TGase-like"/>
</dbReference>
<dbReference type="SMART" id="SM00460">
    <property type="entry name" value="TGc"/>
    <property type="match status" value="1"/>
</dbReference>
<protein>
    <submittedName>
        <fullName evidence="4">Transglutaminase-like superfamily protein</fullName>
    </submittedName>
</protein>
<dbReference type="OrthoDB" id="231513at2"/>
<dbReference type="Pfam" id="PF01841">
    <property type="entry name" value="Transglut_core"/>
    <property type="match status" value="1"/>
</dbReference>
<organism evidence="4 5">
    <name type="scientific">Crateriforma conspicua</name>
    <dbReference type="NCBI Taxonomy" id="2527996"/>
    <lineage>
        <taxon>Bacteria</taxon>
        <taxon>Pseudomonadati</taxon>
        <taxon>Planctomycetota</taxon>
        <taxon>Planctomycetia</taxon>
        <taxon>Planctomycetales</taxon>
        <taxon>Planctomycetaceae</taxon>
        <taxon>Crateriforma</taxon>
    </lineage>
</organism>
<reference evidence="4 5" key="1">
    <citation type="submission" date="2019-02" db="EMBL/GenBank/DDBJ databases">
        <title>Deep-cultivation of Planctomycetes and their phenomic and genomic characterization uncovers novel biology.</title>
        <authorList>
            <person name="Wiegand S."/>
            <person name="Jogler M."/>
            <person name="Boedeker C."/>
            <person name="Pinto D."/>
            <person name="Vollmers J."/>
            <person name="Rivas-Marin E."/>
            <person name="Kohn T."/>
            <person name="Peeters S.H."/>
            <person name="Heuer A."/>
            <person name="Rast P."/>
            <person name="Oberbeckmann S."/>
            <person name="Bunk B."/>
            <person name="Jeske O."/>
            <person name="Meyerdierks A."/>
            <person name="Storesund J.E."/>
            <person name="Kallscheuer N."/>
            <person name="Luecker S."/>
            <person name="Lage O.M."/>
            <person name="Pohl T."/>
            <person name="Merkel B.J."/>
            <person name="Hornburger P."/>
            <person name="Mueller R.-W."/>
            <person name="Bruemmer F."/>
            <person name="Labrenz M."/>
            <person name="Spormann A.M."/>
            <person name="Op Den Camp H."/>
            <person name="Overmann J."/>
            <person name="Amann R."/>
            <person name="Jetten M.S.M."/>
            <person name="Mascher T."/>
            <person name="Medema M.H."/>
            <person name="Devos D.P."/>
            <person name="Kaster A.-K."/>
            <person name="Ovreas L."/>
            <person name="Rohde M."/>
            <person name="Galperin M.Y."/>
            <person name="Jogler C."/>
        </authorList>
    </citation>
    <scope>NUCLEOTIDE SEQUENCE [LARGE SCALE GENOMIC DNA]</scope>
    <source>
        <strain evidence="4 5">V7</strain>
    </source>
</reference>
<keyword evidence="2" id="KW-0472">Membrane</keyword>
<comment type="caution">
    <text evidence="4">The sequence shown here is derived from an EMBL/GenBank/DDBJ whole genome shotgun (WGS) entry which is preliminary data.</text>
</comment>
<dbReference type="PANTHER" id="PTHR42736:SF1">
    <property type="entry name" value="PROTEIN-GLUTAMINE GAMMA-GLUTAMYLTRANSFERASE"/>
    <property type="match status" value="1"/>
</dbReference>
<feature type="region of interest" description="Disordered" evidence="1">
    <location>
        <begin position="283"/>
        <end position="318"/>
    </location>
</feature>
<dbReference type="AlphaFoldDB" id="A0A5C6FQQ3"/>
<feature type="compositionally biased region" description="Basic and acidic residues" evidence="1">
    <location>
        <begin position="303"/>
        <end position="313"/>
    </location>
</feature>
<dbReference type="InterPro" id="IPR002931">
    <property type="entry name" value="Transglutaminase-like"/>
</dbReference>
<evidence type="ECO:0000313" key="4">
    <source>
        <dbReference type="EMBL" id="TWU65482.1"/>
    </source>
</evidence>
<evidence type="ECO:0000313" key="5">
    <source>
        <dbReference type="Proteomes" id="UP000316476"/>
    </source>
</evidence>
<feature type="transmembrane region" description="Helical" evidence="2">
    <location>
        <begin position="108"/>
        <end position="126"/>
    </location>
</feature>
<dbReference type="PANTHER" id="PTHR42736">
    <property type="entry name" value="PROTEIN-GLUTAMINE GAMMA-GLUTAMYLTRANSFERASE"/>
    <property type="match status" value="1"/>
</dbReference>
<keyword evidence="2" id="KW-0812">Transmembrane</keyword>
<feature type="transmembrane region" description="Helical" evidence="2">
    <location>
        <begin position="169"/>
        <end position="188"/>
    </location>
</feature>
<evidence type="ECO:0000256" key="1">
    <source>
        <dbReference type="SAM" id="MobiDB-lite"/>
    </source>
</evidence>
<feature type="transmembrane region" description="Helical" evidence="2">
    <location>
        <begin position="9"/>
        <end position="27"/>
    </location>
</feature>
<dbReference type="SUPFAM" id="SSF54001">
    <property type="entry name" value="Cysteine proteinases"/>
    <property type="match status" value="1"/>
</dbReference>
<dbReference type="EMBL" id="SJPZ01000001">
    <property type="protein sequence ID" value="TWU65482.1"/>
    <property type="molecule type" value="Genomic_DNA"/>
</dbReference>
<dbReference type="InterPro" id="IPR038765">
    <property type="entry name" value="Papain-like_cys_pep_sf"/>
</dbReference>
<keyword evidence="2" id="KW-1133">Transmembrane helix</keyword>
<evidence type="ECO:0000259" key="3">
    <source>
        <dbReference type="SMART" id="SM00460"/>
    </source>
</evidence>
<feature type="transmembrane region" description="Helical" evidence="2">
    <location>
        <begin position="33"/>
        <end position="52"/>
    </location>
</feature>
<accession>A0A5C6FQQ3</accession>
<feature type="transmembrane region" description="Helical" evidence="2">
    <location>
        <begin position="84"/>
        <end position="101"/>
    </location>
</feature>